<feature type="region of interest" description="Disordered" evidence="1">
    <location>
        <begin position="445"/>
        <end position="499"/>
    </location>
</feature>
<feature type="compositionally biased region" description="Polar residues" evidence="1">
    <location>
        <begin position="445"/>
        <end position="462"/>
    </location>
</feature>
<gene>
    <name evidence="2" type="ORF">UFOVP109_18</name>
    <name evidence="3" type="ORF">UFOVP224_31</name>
</gene>
<dbReference type="Pfam" id="PF05133">
    <property type="entry name" value="SPP1_portal"/>
    <property type="match status" value="1"/>
</dbReference>
<evidence type="ECO:0000313" key="3">
    <source>
        <dbReference type="EMBL" id="CAB5219115.1"/>
    </source>
</evidence>
<dbReference type="EMBL" id="LR796227">
    <property type="protein sequence ID" value="CAB4128017.1"/>
    <property type="molecule type" value="Genomic_DNA"/>
</dbReference>
<organism evidence="2">
    <name type="scientific">uncultured Caudovirales phage</name>
    <dbReference type="NCBI Taxonomy" id="2100421"/>
    <lineage>
        <taxon>Viruses</taxon>
        <taxon>Duplodnaviria</taxon>
        <taxon>Heunggongvirae</taxon>
        <taxon>Uroviricota</taxon>
        <taxon>Caudoviricetes</taxon>
        <taxon>Peduoviridae</taxon>
        <taxon>Maltschvirus</taxon>
        <taxon>Maltschvirus maltsch</taxon>
    </lineage>
</organism>
<accession>A0A6J5L456</accession>
<evidence type="ECO:0000313" key="2">
    <source>
        <dbReference type="EMBL" id="CAB4128017.1"/>
    </source>
</evidence>
<dbReference type="EMBL" id="LR798270">
    <property type="protein sequence ID" value="CAB5219115.1"/>
    <property type="molecule type" value="Genomic_DNA"/>
</dbReference>
<proteinExistence type="predicted"/>
<sequence length="499" mass="56059">MSTMQIVDEQLGRIASGNRFYNYNRNNWRFLLTSYLGGEDYKRGQYLTRYQLETDSEYAQRLETTPLENHCRAVINVYNSFLFREQPERDLGSMTDLQAAEDFLRDADLEGRSLDAFMRDVSTWASVFGHCWVMMAKPNVGAVTRADEQIIGVRPYVSLLTPLVVVDWHWERLPTGYYDLKRFKYVEEINGSVQTVRQWTPDTITTWHIDFDTRTVLREESEPNGLGFIPVTCVYSQRSMVRGIGVSDIQDIAGMQKFIYNQLSEVEQTVRMDGHPSLVKTNETQASAGAGSIVAMPENLDPGLKPYLLEYNGASITSIYQAIAQAVDSIDKMANTGSVRATAAKLLSGVAMQTEFQLLNAKLSEKANNLELAEEQMWKIFALYSGTEWDGEIHYQDSYSIQDEEQEYTKLQVAKSAATSPEALGLIDQKLIELINDSLSIEESGPSILTSEDQPQGPQTEPSAAGAVTVTSTGAVRPVQAQQPRVTRRRVLEISNTTQ</sequence>
<evidence type="ECO:0000256" key="1">
    <source>
        <dbReference type="SAM" id="MobiDB-lite"/>
    </source>
</evidence>
<reference evidence="2" key="1">
    <citation type="submission" date="2020-04" db="EMBL/GenBank/DDBJ databases">
        <authorList>
            <person name="Chiriac C."/>
            <person name="Salcher M."/>
            <person name="Ghai R."/>
            <person name="Kavagutti S V."/>
        </authorList>
    </citation>
    <scope>NUCLEOTIDE SEQUENCE</scope>
</reference>
<name>A0A6J5L456_9CAUD</name>
<feature type="compositionally biased region" description="Low complexity" evidence="1">
    <location>
        <begin position="463"/>
        <end position="476"/>
    </location>
</feature>
<dbReference type="InterPro" id="IPR021145">
    <property type="entry name" value="Portal_protein_SPP1_Gp6-like"/>
</dbReference>
<protein>
    <submittedName>
        <fullName evidence="2">Portal protein</fullName>
    </submittedName>
</protein>